<dbReference type="EMBL" id="AXCM01008664">
    <property type="status" value="NOT_ANNOTATED_CDS"/>
    <property type="molecule type" value="Genomic_DNA"/>
</dbReference>
<dbReference type="EMBL" id="AXCM01008663">
    <property type="status" value="NOT_ANNOTATED_CDS"/>
    <property type="molecule type" value="Genomic_DNA"/>
</dbReference>
<proteinExistence type="predicted"/>
<evidence type="ECO:0000313" key="2">
    <source>
        <dbReference type="EnsemblMetazoa" id="ACUA010558-PA"/>
    </source>
</evidence>
<sequence>MRCNNVSWSHFVILLIIAIVLVETKRFRILDERPDYKRLVETISDRLDEQIYDFAPVCAVVLLIATVVSAASSESESGIDPAVESKSYFGYHPKPKDSYKKLVEEVDEWTRLNHEALLALGEKIETLHKKLYHRKDKEHGGGYYYNDMEQMQKLLREQKAALDSLRGERPAA</sequence>
<reference evidence="2" key="2">
    <citation type="submission" date="2020-05" db="UniProtKB">
        <authorList>
            <consortium name="EnsemblMetazoa"/>
        </authorList>
    </citation>
    <scope>IDENTIFICATION</scope>
    <source>
        <strain evidence="2">A-37</strain>
    </source>
</reference>
<dbReference type="EnsemblMetazoa" id="ACUA010558-RA">
    <property type="protein sequence ID" value="ACUA010558-PA"/>
    <property type="gene ID" value="ACUA010558"/>
</dbReference>
<reference evidence="3" key="1">
    <citation type="submission" date="2013-09" db="EMBL/GenBank/DDBJ databases">
        <title>The Genome Sequence of Anopheles culicifacies species A.</title>
        <authorList>
            <consortium name="The Broad Institute Genomics Platform"/>
            <person name="Neafsey D.E."/>
            <person name="Besansky N."/>
            <person name="Howell P."/>
            <person name="Walton C."/>
            <person name="Young S.K."/>
            <person name="Zeng Q."/>
            <person name="Gargeya S."/>
            <person name="Fitzgerald M."/>
            <person name="Haas B."/>
            <person name="Abouelleil A."/>
            <person name="Allen A.W."/>
            <person name="Alvarado L."/>
            <person name="Arachchi H.M."/>
            <person name="Berlin A.M."/>
            <person name="Chapman S.B."/>
            <person name="Gainer-Dewar J."/>
            <person name="Goldberg J."/>
            <person name="Griggs A."/>
            <person name="Gujja S."/>
            <person name="Hansen M."/>
            <person name="Howarth C."/>
            <person name="Imamovic A."/>
            <person name="Ireland A."/>
            <person name="Larimer J."/>
            <person name="McCowan C."/>
            <person name="Murphy C."/>
            <person name="Pearson M."/>
            <person name="Poon T.W."/>
            <person name="Priest M."/>
            <person name="Roberts A."/>
            <person name="Saif S."/>
            <person name="Shea T."/>
            <person name="Sisk P."/>
            <person name="Sykes S."/>
            <person name="Wortman J."/>
            <person name="Nusbaum C."/>
            <person name="Birren B."/>
        </authorList>
    </citation>
    <scope>NUCLEOTIDE SEQUENCE [LARGE SCALE GENOMIC DNA]</scope>
    <source>
        <strain evidence="3">A-37</strain>
    </source>
</reference>
<accession>A0A182M6B2</accession>
<keyword evidence="1" id="KW-0812">Transmembrane</keyword>
<keyword evidence="1" id="KW-0472">Membrane</keyword>
<keyword evidence="1" id="KW-1133">Transmembrane helix</keyword>
<dbReference type="AlphaFoldDB" id="A0A182M6B2"/>
<feature type="transmembrane region" description="Helical" evidence="1">
    <location>
        <begin position="6"/>
        <end position="24"/>
    </location>
</feature>
<organism evidence="2 3">
    <name type="scientific">Anopheles culicifacies</name>
    <dbReference type="NCBI Taxonomy" id="139723"/>
    <lineage>
        <taxon>Eukaryota</taxon>
        <taxon>Metazoa</taxon>
        <taxon>Ecdysozoa</taxon>
        <taxon>Arthropoda</taxon>
        <taxon>Hexapoda</taxon>
        <taxon>Insecta</taxon>
        <taxon>Pterygota</taxon>
        <taxon>Neoptera</taxon>
        <taxon>Endopterygota</taxon>
        <taxon>Diptera</taxon>
        <taxon>Nematocera</taxon>
        <taxon>Culicoidea</taxon>
        <taxon>Culicidae</taxon>
        <taxon>Anophelinae</taxon>
        <taxon>Anopheles</taxon>
        <taxon>culicifacies species complex</taxon>
    </lineage>
</organism>
<protein>
    <submittedName>
        <fullName evidence="2">Uncharacterized protein</fullName>
    </submittedName>
</protein>
<dbReference type="Proteomes" id="UP000075883">
    <property type="component" value="Unassembled WGS sequence"/>
</dbReference>
<dbReference type="VEuPathDB" id="VectorBase:ACUA010558"/>
<keyword evidence="3" id="KW-1185">Reference proteome</keyword>
<evidence type="ECO:0000256" key="1">
    <source>
        <dbReference type="SAM" id="Phobius"/>
    </source>
</evidence>
<evidence type="ECO:0000313" key="3">
    <source>
        <dbReference type="Proteomes" id="UP000075883"/>
    </source>
</evidence>
<name>A0A182M6B2_9DIPT</name>